<dbReference type="InterPro" id="IPR013126">
    <property type="entry name" value="Hsp_70_fam"/>
</dbReference>
<protein>
    <recommendedName>
        <fullName evidence="6">Heat shock cognate 70 kDa protein</fullName>
    </recommendedName>
</protein>
<keyword evidence="5" id="KW-1185">Reference proteome</keyword>
<dbReference type="PANTHER" id="PTHR19375">
    <property type="entry name" value="HEAT SHOCK PROTEIN 70KDA"/>
    <property type="match status" value="1"/>
</dbReference>
<dbReference type="SUPFAM" id="SSF100920">
    <property type="entry name" value="Heat shock protein 70kD (HSP70), peptide-binding domain"/>
    <property type="match status" value="1"/>
</dbReference>
<evidence type="ECO:0000313" key="4">
    <source>
        <dbReference type="EMBL" id="RYR15725.1"/>
    </source>
</evidence>
<evidence type="ECO:0000313" key="5">
    <source>
        <dbReference type="Proteomes" id="UP000289738"/>
    </source>
</evidence>
<accession>A0A444ZNM5</accession>
<dbReference type="InterPro" id="IPR029047">
    <property type="entry name" value="HSP70_peptide-bd_sf"/>
</dbReference>
<dbReference type="SUPFAM" id="SSF53067">
    <property type="entry name" value="Actin-like ATPase domain"/>
    <property type="match status" value="2"/>
</dbReference>
<dbReference type="PRINTS" id="PR00301">
    <property type="entry name" value="HEATSHOCK70"/>
</dbReference>
<dbReference type="Gene3D" id="2.60.34.10">
    <property type="entry name" value="Substrate Binding Domain Of DNAk, Chain A, domain 1"/>
    <property type="match status" value="1"/>
</dbReference>
<dbReference type="EMBL" id="SDMP01000014">
    <property type="protein sequence ID" value="RYR15725.1"/>
    <property type="molecule type" value="Genomic_DNA"/>
</dbReference>
<dbReference type="InterPro" id="IPR018181">
    <property type="entry name" value="Heat_shock_70_CS"/>
</dbReference>
<evidence type="ECO:0000256" key="1">
    <source>
        <dbReference type="ARBA" id="ARBA00007381"/>
    </source>
</evidence>
<comment type="caution">
    <text evidence="4">The sequence shown here is derived from an EMBL/GenBank/DDBJ whole genome shotgun (WGS) entry which is preliminary data.</text>
</comment>
<name>A0A444ZNM5_ARAHY</name>
<evidence type="ECO:0000256" key="3">
    <source>
        <dbReference type="ARBA" id="ARBA00022840"/>
    </source>
</evidence>
<dbReference type="GO" id="GO:0140662">
    <property type="term" value="F:ATP-dependent protein folding chaperone"/>
    <property type="evidence" value="ECO:0007669"/>
    <property type="project" value="InterPro"/>
</dbReference>
<sequence length="427" mass="47954">MAMLLFVPLLDYKRKMTKRYRECAVGIDLCTTYSCVTVWLDEYQRVEIVHNDQGNRTIPSCVAFTNKQRLISDAAKNQATSNPATKVFGAIAGLSVMRIINEPTTAVIAYGLNKLADCNGERNIFIFDLGGGTFYVSLLIIKDKVFEVKATTGNIHLGGEDFDNRMVNHFVQEFKGKNNVDISGNSRTLRSKRAKRTLSFAFDTVIELDVLYQGIDLYSSFSRAKFEELNMELFRNCMETVDKCLTDAKIDRSCTHDVVHVGSSSRIPKVQQLLQEFFRGKDLCKSINSDEAVAYGAAIVATLLTEDIKRALEMVLLDVTPLSLGIKTFGDLIGIAIPRNTTIPAKRTKRYCTAKDNYTIVLIAVYEGERTRARDNNLLDWFNLSGLSHAPRGHPLYVCFDIDADGILNVSAWEETNRCIIDNVKKF</sequence>
<dbReference type="InterPro" id="IPR043129">
    <property type="entry name" value="ATPase_NBD"/>
</dbReference>
<dbReference type="STRING" id="3818.A0A444ZNM5"/>
<evidence type="ECO:0008006" key="6">
    <source>
        <dbReference type="Google" id="ProtNLM"/>
    </source>
</evidence>
<dbReference type="Pfam" id="PF00012">
    <property type="entry name" value="HSP70"/>
    <property type="match status" value="1"/>
</dbReference>
<reference evidence="4 5" key="1">
    <citation type="submission" date="2019-01" db="EMBL/GenBank/DDBJ databases">
        <title>Sequencing of cultivated peanut Arachis hypogaea provides insights into genome evolution and oil improvement.</title>
        <authorList>
            <person name="Chen X."/>
        </authorList>
    </citation>
    <scope>NUCLEOTIDE SEQUENCE [LARGE SCALE GENOMIC DNA]</scope>
    <source>
        <strain evidence="5">cv. Fuhuasheng</strain>
        <tissue evidence="4">Leaves</tissue>
    </source>
</reference>
<dbReference type="GO" id="GO:0005524">
    <property type="term" value="F:ATP binding"/>
    <property type="evidence" value="ECO:0007669"/>
    <property type="project" value="UniProtKB-KW"/>
</dbReference>
<organism evidence="4 5">
    <name type="scientific">Arachis hypogaea</name>
    <name type="common">Peanut</name>
    <dbReference type="NCBI Taxonomy" id="3818"/>
    <lineage>
        <taxon>Eukaryota</taxon>
        <taxon>Viridiplantae</taxon>
        <taxon>Streptophyta</taxon>
        <taxon>Embryophyta</taxon>
        <taxon>Tracheophyta</taxon>
        <taxon>Spermatophyta</taxon>
        <taxon>Magnoliopsida</taxon>
        <taxon>eudicotyledons</taxon>
        <taxon>Gunneridae</taxon>
        <taxon>Pentapetalae</taxon>
        <taxon>rosids</taxon>
        <taxon>fabids</taxon>
        <taxon>Fabales</taxon>
        <taxon>Fabaceae</taxon>
        <taxon>Papilionoideae</taxon>
        <taxon>50 kb inversion clade</taxon>
        <taxon>dalbergioids sensu lato</taxon>
        <taxon>Dalbergieae</taxon>
        <taxon>Pterocarpus clade</taxon>
        <taxon>Arachis</taxon>
    </lineage>
</organism>
<dbReference type="AlphaFoldDB" id="A0A444ZNM5"/>
<dbReference type="Gene3D" id="3.30.420.40">
    <property type="match status" value="3"/>
</dbReference>
<evidence type="ECO:0000256" key="2">
    <source>
        <dbReference type="ARBA" id="ARBA00022741"/>
    </source>
</evidence>
<dbReference type="Proteomes" id="UP000289738">
    <property type="component" value="Chromosome B04"/>
</dbReference>
<dbReference type="FunFam" id="3.30.420.40:FF:000028">
    <property type="entry name" value="heat shock 70 kDa protein-like"/>
    <property type="match status" value="2"/>
</dbReference>
<keyword evidence="3" id="KW-0067">ATP-binding</keyword>
<keyword evidence="2" id="KW-0547">Nucleotide-binding</keyword>
<proteinExistence type="inferred from homology"/>
<gene>
    <name evidence="4" type="ORF">Ahy_B04g072642</name>
</gene>
<dbReference type="PROSITE" id="PS00329">
    <property type="entry name" value="HSP70_2"/>
    <property type="match status" value="1"/>
</dbReference>
<dbReference type="FunFam" id="3.90.640.10:FF:000002">
    <property type="entry name" value="Heat shock 70 kDa"/>
    <property type="match status" value="1"/>
</dbReference>
<dbReference type="Gene3D" id="3.90.640.10">
    <property type="entry name" value="Actin, Chain A, domain 4"/>
    <property type="match status" value="1"/>
</dbReference>
<comment type="similarity">
    <text evidence="1">Belongs to the heat shock protein 70 family.</text>
</comment>